<dbReference type="InterPro" id="IPR017441">
    <property type="entry name" value="Protein_kinase_ATP_BS"/>
</dbReference>
<feature type="compositionally biased region" description="Polar residues" evidence="7">
    <location>
        <begin position="321"/>
        <end position="336"/>
    </location>
</feature>
<evidence type="ECO:0000256" key="1">
    <source>
        <dbReference type="ARBA" id="ARBA00022679"/>
    </source>
</evidence>
<dbReference type="PROSITE" id="PS00107">
    <property type="entry name" value="PROTEIN_KINASE_ATP"/>
    <property type="match status" value="1"/>
</dbReference>
<evidence type="ECO:0000313" key="9">
    <source>
        <dbReference type="Proteomes" id="UP000887575"/>
    </source>
</evidence>
<evidence type="ECO:0000256" key="3">
    <source>
        <dbReference type="ARBA" id="ARBA00022777"/>
    </source>
</evidence>
<dbReference type="InterPro" id="IPR050339">
    <property type="entry name" value="CC_SR_Kinase"/>
</dbReference>
<evidence type="ECO:0000256" key="7">
    <source>
        <dbReference type="SAM" id="MobiDB-lite"/>
    </source>
</evidence>
<keyword evidence="2 6" id="KW-0547">Nucleotide-binding</keyword>
<feature type="domain" description="Protein kinase" evidence="8">
    <location>
        <begin position="9"/>
        <end position="260"/>
    </location>
</feature>
<dbReference type="InterPro" id="IPR000719">
    <property type="entry name" value="Prot_kinase_dom"/>
</dbReference>
<evidence type="ECO:0000313" key="10">
    <source>
        <dbReference type="WBParaSite" id="MBELARI_LOCUS16292"/>
    </source>
</evidence>
<dbReference type="GO" id="GO:0005634">
    <property type="term" value="C:nucleus"/>
    <property type="evidence" value="ECO:0007669"/>
    <property type="project" value="TreeGrafter"/>
</dbReference>
<evidence type="ECO:0000259" key="8">
    <source>
        <dbReference type="PROSITE" id="PS50011"/>
    </source>
</evidence>
<feature type="binding site" evidence="6">
    <location>
        <position position="37"/>
    </location>
    <ligand>
        <name>ATP</name>
        <dbReference type="ChEBI" id="CHEBI:30616"/>
    </ligand>
</feature>
<dbReference type="WBParaSite" id="MBELARI_LOCUS16292">
    <property type="protein sequence ID" value="MBELARI_LOCUS16292"/>
    <property type="gene ID" value="MBELARI_LOCUS16292"/>
</dbReference>
<dbReference type="GO" id="GO:0005737">
    <property type="term" value="C:cytoplasm"/>
    <property type="evidence" value="ECO:0007669"/>
    <property type="project" value="TreeGrafter"/>
</dbReference>
<keyword evidence="9" id="KW-1185">Reference proteome</keyword>
<dbReference type="PROSITE" id="PS50011">
    <property type="entry name" value="PROTEIN_KINASE_DOM"/>
    <property type="match status" value="1"/>
</dbReference>
<evidence type="ECO:0000256" key="2">
    <source>
        <dbReference type="ARBA" id="ARBA00022741"/>
    </source>
</evidence>
<dbReference type="AlphaFoldDB" id="A0AAF3J4U9"/>
<dbReference type="GO" id="GO:0005524">
    <property type="term" value="F:ATP binding"/>
    <property type="evidence" value="ECO:0007669"/>
    <property type="project" value="UniProtKB-UniRule"/>
</dbReference>
<dbReference type="PANTHER" id="PTHR11042">
    <property type="entry name" value="EUKARYOTIC TRANSLATION INITIATION FACTOR 2-ALPHA KINASE EIF2-ALPHA KINASE -RELATED"/>
    <property type="match status" value="1"/>
</dbReference>
<keyword evidence="1" id="KW-0808">Transferase</keyword>
<evidence type="ECO:0000256" key="5">
    <source>
        <dbReference type="ARBA" id="ARBA00037982"/>
    </source>
</evidence>
<accession>A0AAF3J4U9</accession>
<dbReference type="Gene3D" id="1.10.510.10">
    <property type="entry name" value="Transferase(Phosphotransferase) domain 1"/>
    <property type="match status" value="1"/>
</dbReference>
<dbReference type="GO" id="GO:0004672">
    <property type="term" value="F:protein kinase activity"/>
    <property type="evidence" value="ECO:0007669"/>
    <property type="project" value="InterPro"/>
</dbReference>
<sequence>MDSILSLNPSEWRKIGNGVSGFVLVSENHRVTKIAAKLIPVGKNEQSDEKIKEELKALIELRHENIIYFYRTVRAEFLGQRHHMLEMEYCERGCLRTVMKDPTIIYNISTVLGWAEMLFSVLKKLKEKQMVHRDFKPENVLVTKDFILKVADFGLVRDLTRIDTVSTVGTDLYMSPELLVPYGQNAQVTCQSDIYAVGLICWEIVERRCDDGVTMLWEMRNQNLKLKPPCCDDPLKSIIMGCMQIDPSARPTVEQVYPKIVDSIKSSQKYAFEPVIDQTQKWILKPLGFPSEDNSVDGLDISLPTPDSTQDLREVNEENVNDSSKAGRSKQTTSQIKKVDSIHQQEFGQEDNQTAEERVSIQFPLDKRVERKPGRSHIFDSNKHQQQDSNSKEVAIDHNFTPVTQDTAIGGYAKPSLREPSNQNIHLTNSQQILNQLKVISGNAENLGKLDFELLIAFSKMNEGTETILEYLQHIEEFFETRVFSVDSITLPKLGDFFTKSQMKSTNFDQETKEILLKVIVAWDEKAQKELLRLDQACIWGLYGNGYLRGSKKQLVF</sequence>
<evidence type="ECO:0000256" key="6">
    <source>
        <dbReference type="PROSITE-ProRule" id="PRU10141"/>
    </source>
</evidence>
<organism evidence="9 10">
    <name type="scientific">Mesorhabditis belari</name>
    <dbReference type="NCBI Taxonomy" id="2138241"/>
    <lineage>
        <taxon>Eukaryota</taxon>
        <taxon>Metazoa</taxon>
        <taxon>Ecdysozoa</taxon>
        <taxon>Nematoda</taxon>
        <taxon>Chromadorea</taxon>
        <taxon>Rhabditida</taxon>
        <taxon>Rhabditina</taxon>
        <taxon>Rhabditomorpha</taxon>
        <taxon>Rhabditoidea</taxon>
        <taxon>Rhabditidae</taxon>
        <taxon>Mesorhabditinae</taxon>
        <taxon>Mesorhabditis</taxon>
    </lineage>
</organism>
<dbReference type="SUPFAM" id="SSF56112">
    <property type="entry name" value="Protein kinase-like (PK-like)"/>
    <property type="match status" value="1"/>
</dbReference>
<dbReference type="PROSITE" id="PS00108">
    <property type="entry name" value="PROTEIN_KINASE_ST"/>
    <property type="match status" value="1"/>
</dbReference>
<dbReference type="InterPro" id="IPR008271">
    <property type="entry name" value="Ser/Thr_kinase_AS"/>
</dbReference>
<comment type="similarity">
    <text evidence="5">Belongs to the protein kinase superfamily. Ser/Thr protein kinase family. GCN2 subfamily.</text>
</comment>
<dbReference type="Pfam" id="PF00069">
    <property type="entry name" value="Pkinase"/>
    <property type="match status" value="1"/>
</dbReference>
<name>A0AAF3J4U9_9BILA</name>
<proteinExistence type="inferred from homology"/>
<keyword evidence="4 6" id="KW-0067">ATP-binding</keyword>
<protein>
    <recommendedName>
        <fullName evidence="8">Protein kinase domain-containing protein</fullName>
    </recommendedName>
</protein>
<dbReference type="InterPro" id="IPR011009">
    <property type="entry name" value="Kinase-like_dom_sf"/>
</dbReference>
<feature type="region of interest" description="Disordered" evidence="7">
    <location>
        <begin position="295"/>
        <end position="356"/>
    </location>
</feature>
<dbReference type="Proteomes" id="UP000887575">
    <property type="component" value="Unassembled WGS sequence"/>
</dbReference>
<evidence type="ECO:0000256" key="4">
    <source>
        <dbReference type="ARBA" id="ARBA00022840"/>
    </source>
</evidence>
<keyword evidence="3" id="KW-0418">Kinase</keyword>
<reference evidence="10" key="1">
    <citation type="submission" date="2024-02" db="UniProtKB">
        <authorList>
            <consortium name="WormBaseParasite"/>
        </authorList>
    </citation>
    <scope>IDENTIFICATION</scope>
</reference>